<evidence type="ECO:0000313" key="2">
    <source>
        <dbReference type="EMBL" id="PJI25359.1"/>
    </source>
</evidence>
<organism evidence="2 3">
    <name type="scientific">Prevotella intermedia</name>
    <dbReference type="NCBI Taxonomy" id="28131"/>
    <lineage>
        <taxon>Bacteria</taxon>
        <taxon>Pseudomonadati</taxon>
        <taxon>Bacteroidota</taxon>
        <taxon>Bacteroidia</taxon>
        <taxon>Bacteroidales</taxon>
        <taxon>Prevotellaceae</taxon>
        <taxon>Prevotella</taxon>
    </lineage>
</organism>
<keyword evidence="1" id="KW-1133">Transmembrane helix</keyword>
<feature type="transmembrane region" description="Helical" evidence="1">
    <location>
        <begin position="35"/>
        <end position="61"/>
    </location>
</feature>
<accession>A0A2M8TN42</accession>
<evidence type="ECO:0000313" key="3">
    <source>
        <dbReference type="Proteomes" id="UP000231201"/>
    </source>
</evidence>
<comment type="caution">
    <text evidence="2">The sequence shown here is derived from an EMBL/GenBank/DDBJ whole genome shotgun (WGS) entry which is preliminary data.</text>
</comment>
<reference evidence="2 3" key="1">
    <citation type="submission" date="2017-11" db="EMBL/GenBank/DDBJ databases">
        <title>Genome sequencing of Prevotella intermedia KCOM 2833.</title>
        <authorList>
            <person name="Kook J.-K."/>
            <person name="Park S.-N."/>
            <person name="Lim Y.K."/>
        </authorList>
    </citation>
    <scope>NUCLEOTIDE SEQUENCE [LARGE SCALE GENOMIC DNA]</scope>
    <source>
        <strain evidence="2 3">KCOM 2833</strain>
    </source>
</reference>
<keyword evidence="1" id="KW-0812">Transmembrane</keyword>
<dbReference type="Proteomes" id="UP000231201">
    <property type="component" value="Unassembled WGS sequence"/>
</dbReference>
<protein>
    <submittedName>
        <fullName evidence="2">Uncharacterized protein</fullName>
    </submittedName>
</protein>
<dbReference type="AlphaFoldDB" id="A0A2M8TN42"/>
<evidence type="ECO:0000256" key="1">
    <source>
        <dbReference type="SAM" id="Phobius"/>
    </source>
</evidence>
<dbReference type="EMBL" id="PENH01000001">
    <property type="protein sequence ID" value="PJI25359.1"/>
    <property type="molecule type" value="Genomic_DNA"/>
</dbReference>
<name>A0A2M8TN42_PREIN</name>
<keyword evidence="1" id="KW-0472">Membrane</keyword>
<gene>
    <name evidence="2" type="ORF">CTM59_04470</name>
</gene>
<proteinExistence type="predicted"/>
<sequence length="69" mass="8347">MNYNSTCFAFQKRLFCTVKAALLQRKTGTIAKPKYYYRFLLVFFFTNKRVALLFSFLYYVVVFEFLKPM</sequence>